<proteinExistence type="inferred from homology"/>
<dbReference type="InterPro" id="IPR023393">
    <property type="entry name" value="START-like_dom_sf"/>
</dbReference>
<keyword evidence="4" id="KW-1185">Reference proteome</keyword>
<sequence length="145" mass="16833">METAQPKTKITISTTIKRHLNEVWHHFTHPESIQQWNHASDNWHCPAAKIELADGGHFCYTMAAKDGSMQFYHEGLFTEVTPRKRLKYETTDGRKVSVYFQETNKHTTVVESFETDSLNPPEVQQQGWQAILDSFKRFMEETTAS</sequence>
<protein>
    <submittedName>
        <fullName evidence="3">Uncharacterized protein YndB with AHSA1/START domain</fullName>
    </submittedName>
</protein>
<dbReference type="Proteomes" id="UP000243525">
    <property type="component" value="Unassembled WGS sequence"/>
</dbReference>
<dbReference type="Pfam" id="PF08327">
    <property type="entry name" value="AHSA1"/>
    <property type="match status" value="1"/>
</dbReference>
<comment type="caution">
    <text evidence="3">The sequence shown here is derived from an EMBL/GenBank/DDBJ whole genome shotgun (WGS) entry which is preliminary data.</text>
</comment>
<evidence type="ECO:0000313" key="4">
    <source>
        <dbReference type="Proteomes" id="UP000243525"/>
    </source>
</evidence>
<gene>
    <name evidence="3" type="ORF">C8N47_10382</name>
</gene>
<dbReference type="InterPro" id="IPR013538">
    <property type="entry name" value="ASHA1/2-like_C"/>
</dbReference>
<dbReference type="OrthoDB" id="384974at2"/>
<reference evidence="3 4" key="1">
    <citation type="submission" date="2018-04" db="EMBL/GenBank/DDBJ databases">
        <title>Genomic Encyclopedia of Archaeal and Bacterial Type Strains, Phase II (KMG-II): from individual species to whole genera.</title>
        <authorList>
            <person name="Goeker M."/>
        </authorList>
    </citation>
    <scope>NUCLEOTIDE SEQUENCE [LARGE SCALE GENOMIC DNA]</scope>
    <source>
        <strain evidence="3 4">DSM 28823</strain>
    </source>
</reference>
<dbReference type="SUPFAM" id="SSF55961">
    <property type="entry name" value="Bet v1-like"/>
    <property type="match status" value="1"/>
</dbReference>
<accession>A0A2T5C4J6</accession>
<organism evidence="3 4">
    <name type="scientific">Mangrovibacterium marinum</name>
    <dbReference type="NCBI Taxonomy" id="1639118"/>
    <lineage>
        <taxon>Bacteria</taxon>
        <taxon>Pseudomonadati</taxon>
        <taxon>Bacteroidota</taxon>
        <taxon>Bacteroidia</taxon>
        <taxon>Marinilabiliales</taxon>
        <taxon>Prolixibacteraceae</taxon>
        <taxon>Mangrovibacterium</taxon>
    </lineage>
</organism>
<evidence type="ECO:0000259" key="2">
    <source>
        <dbReference type="Pfam" id="PF08327"/>
    </source>
</evidence>
<evidence type="ECO:0000313" key="3">
    <source>
        <dbReference type="EMBL" id="PTN09788.1"/>
    </source>
</evidence>
<dbReference type="AlphaFoldDB" id="A0A2T5C4J6"/>
<evidence type="ECO:0000256" key="1">
    <source>
        <dbReference type="ARBA" id="ARBA00006817"/>
    </source>
</evidence>
<comment type="similarity">
    <text evidence="1">Belongs to the AHA1 family.</text>
</comment>
<dbReference type="RefSeq" id="WP_107821172.1">
    <property type="nucleotide sequence ID" value="NZ_OY782574.1"/>
</dbReference>
<name>A0A2T5C4J6_9BACT</name>
<dbReference type="EMBL" id="QAAD01000003">
    <property type="protein sequence ID" value="PTN09788.1"/>
    <property type="molecule type" value="Genomic_DNA"/>
</dbReference>
<feature type="domain" description="Activator of Hsp90 ATPase homologue 1/2-like C-terminal" evidence="2">
    <location>
        <begin position="21"/>
        <end position="140"/>
    </location>
</feature>
<dbReference type="Gene3D" id="3.30.530.20">
    <property type="match status" value="1"/>
</dbReference>